<dbReference type="Proteomes" id="UP000591131">
    <property type="component" value="Unassembled WGS sequence"/>
</dbReference>
<protein>
    <submittedName>
        <fullName evidence="2">Uncharacterized protein</fullName>
    </submittedName>
</protein>
<dbReference type="EMBL" id="JAAPAO010000174">
    <property type="protein sequence ID" value="KAF4669252.1"/>
    <property type="molecule type" value="Genomic_DNA"/>
</dbReference>
<comment type="caution">
    <text evidence="2">The sequence shown here is derived from an EMBL/GenBank/DDBJ whole genome shotgun (WGS) entry which is preliminary data.</text>
</comment>
<organism evidence="2 3">
    <name type="scientific">Perkinsus chesapeaki</name>
    <name type="common">Clam parasite</name>
    <name type="synonym">Perkinsus andrewsi</name>
    <dbReference type="NCBI Taxonomy" id="330153"/>
    <lineage>
        <taxon>Eukaryota</taxon>
        <taxon>Sar</taxon>
        <taxon>Alveolata</taxon>
        <taxon>Perkinsozoa</taxon>
        <taxon>Perkinsea</taxon>
        <taxon>Perkinsida</taxon>
        <taxon>Perkinsidae</taxon>
        <taxon>Perkinsus</taxon>
    </lineage>
</organism>
<name>A0A7J6MCD5_PERCH</name>
<feature type="chain" id="PRO_5029462230" evidence="1">
    <location>
        <begin position="18"/>
        <end position="249"/>
    </location>
</feature>
<feature type="signal peptide" evidence="1">
    <location>
        <begin position="1"/>
        <end position="17"/>
    </location>
</feature>
<evidence type="ECO:0000313" key="2">
    <source>
        <dbReference type="EMBL" id="KAF4669252.1"/>
    </source>
</evidence>
<reference evidence="2 3" key="1">
    <citation type="submission" date="2020-04" db="EMBL/GenBank/DDBJ databases">
        <title>Perkinsus chesapeaki whole genome sequence.</title>
        <authorList>
            <person name="Bogema D.R."/>
        </authorList>
    </citation>
    <scope>NUCLEOTIDE SEQUENCE [LARGE SCALE GENOMIC DNA]</scope>
    <source>
        <strain evidence="2">ATCC PRA-425</strain>
    </source>
</reference>
<accession>A0A7J6MCD5</accession>
<proteinExistence type="predicted"/>
<gene>
    <name evidence="2" type="ORF">FOL47_002641</name>
</gene>
<sequence length="249" mass="28274">MFISLIFIAGTHYIAFGQKSTPEGYYTADIGDHKNELRLDKNNLHMRLRAQYVGLMASMVYTYDEATGSINIDLDYLKTYARAFPYVDFRWSLRYNSSIKTIDLIALDGVDDYVSFKNVETRRLGNRIPAPKTTPLPTNAGPCLFEGYGSLWLQWSSFYGYLENYYGLVLSFHGLNYMSERVIPGPEDKVDPYMDITLALPSPAEYPYVGFGFKCQYHPSISALVFSASWTGDAGYHHVFQGKHCPPPL</sequence>
<evidence type="ECO:0000256" key="1">
    <source>
        <dbReference type="SAM" id="SignalP"/>
    </source>
</evidence>
<keyword evidence="1" id="KW-0732">Signal</keyword>
<evidence type="ECO:0000313" key="3">
    <source>
        <dbReference type="Proteomes" id="UP000591131"/>
    </source>
</evidence>
<dbReference type="AlphaFoldDB" id="A0A7J6MCD5"/>
<keyword evidence="3" id="KW-1185">Reference proteome</keyword>